<evidence type="ECO:0000256" key="3">
    <source>
        <dbReference type="SAM" id="Phobius"/>
    </source>
</evidence>
<dbReference type="InterPro" id="IPR036396">
    <property type="entry name" value="Cyt_P450_sf"/>
</dbReference>
<dbReference type="Proteomes" id="UP001430848">
    <property type="component" value="Unassembled WGS sequence"/>
</dbReference>
<name>A0ABR1PD08_DIAER</name>
<sequence length="955" mass="108029">MNLAELRQALPVFLWGILVFVAYLTTQLLYNVFFHPLRNYPGPSLAKFSILWKLLGNLRGRKAHRIHEAHIRYGPVVRVAPNELSFSEPIAVKEIYSSSSFAKEERFYFAKRIFHENHLLSFRDNRAHRQRQKLLQRGFSQASVLEFEPNITNKIQTLLDQLARAPQPVDVLPWAHWLGFDTIYHLMFDEDPESVREGQPHWIMAAMRSWRPTFIYKELFPPLERLGPYVPGYIGGYFRAVQRWKAFAVDIIRSCRVRGTKTSFLTNALAGEDAALGRPLTDSELAEECMGGMFGGSGTTANTFVYVLWAVLTQPAVQRRLRAELLEAFPDPGAGVPGATECARLPYLQAVISETLRRYPTIIATLPRVAVQDALVAGVRVRKGVSVLTNYTIHRNEAAFPDPEAFIPERWLDPKGEDLRKAAFNAFSVGQRSCIGINIARMELSKLVAAFFLRFEAEVDPLMTAEGMEMFDQFSASPVGGRLLIKVKELIEWSKDFYVHMREQHRDLPIYTLRIPGVRLYVINSLDLIPVVQRQWRTLIFAPIQVKAAKAAMGASREALAIMESDMVTENGFISGMVRATHPTMSNGPALDALNTRAFEVFDKALKHLSSPTTVNVYDWTSRLIMRATTEAIYGPSNPMTDSRSLEAWSKFHPSLMYIMLDILPQSIFFGPAMEAREYLVKTFTKYYTDGSYKQGSAYIQKFTEHCISQEIPADDIPRLLVGTVFNNVANTIPSAFWVIYRIFSDPDALEECRREVSQAVRAGDDGTTESVLDLSFVLTSCPTLLSTYHEVFRYHGMANSVRVVREDCRLDGRYHLRKGGLVMMSARAQHSNPDVWGPDVDEFNHERFLKQKGQPRPNPVAFRGFGGGTTLCPGRHFATSEILLLAALLLLRFDVRPAEGEWVDPSTAKSSQAEAVEQPDDDIEVVFVPRPEVAGRTWRVEFSGRRDAELLVQK</sequence>
<accession>A0ABR1PD08</accession>
<dbReference type="Gene3D" id="1.10.630.10">
    <property type="entry name" value="Cytochrome P450"/>
    <property type="match status" value="2"/>
</dbReference>
<evidence type="ECO:0000313" key="5">
    <source>
        <dbReference type="Proteomes" id="UP001430848"/>
    </source>
</evidence>
<evidence type="ECO:0000256" key="2">
    <source>
        <dbReference type="ARBA" id="ARBA00023004"/>
    </source>
</evidence>
<evidence type="ECO:0000256" key="1">
    <source>
        <dbReference type="ARBA" id="ARBA00022723"/>
    </source>
</evidence>
<keyword evidence="3" id="KW-0472">Membrane</keyword>
<dbReference type="PANTHER" id="PTHR47582">
    <property type="entry name" value="P450, PUTATIVE (EUROFUNG)-RELATED"/>
    <property type="match status" value="1"/>
</dbReference>
<organism evidence="4 5">
    <name type="scientific">Diaporthe eres</name>
    <name type="common">Phomopsis oblonga</name>
    <dbReference type="NCBI Taxonomy" id="83184"/>
    <lineage>
        <taxon>Eukaryota</taxon>
        <taxon>Fungi</taxon>
        <taxon>Dikarya</taxon>
        <taxon>Ascomycota</taxon>
        <taxon>Pezizomycotina</taxon>
        <taxon>Sordariomycetes</taxon>
        <taxon>Sordariomycetidae</taxon>
        <taxon>Diaporthales</taxon>
        <taxon>Diaporthaceae</taxon>
        <taxon>Diaporthe</taxon>
        <taxon>Diaporthe eres species complex</taxon>
    </lineage>
</organism>
<keyword evidence="2" id="KW-0408">Iron</keyword>
<evidence type="ECO:0008006" key="6">
    <source>
        <dbReference type="Google" id="ProtNLM"/>
    </source>
</evidence>
<dbReference type="InterPro" id="IPR053007">
    <property type="entry name" value="CYP450_monoxygenase_sec-met"/>
</dbReference>
<keyword evidence="3" id="KW-1133">Transmembrane helix</keyword>
<dbReference type="CDD" id="cd11040">
    <property type="entry name" value="CYP7_CYP8-like"/>
    <property type="match status" value="1"/>
</dbReference>
<dbReference type="InterPro" id="IPR002401">
    <property type="entry name" value="Cyt_P450_E_grp-I"/>
</dbReference>
<feature type="transmembrane region" description="Helical" evidence="3">
    <location>
        <begin position="12"/>
        <end position="33"/>
    </location>
</feature>
<dbReference type="PROSITE" id="PS00086">
    <property type="entry name" value="CYTOCHROME_P450"/>
    <property type="match status" value="2"/>
</dbReference>
<protein>
    <recommendedName>
        <fullName evidence="6">Cytochrome P450</fullName>
    </recommendedName>
</protein>
<dbReference type="PRINTS" id="PR00463">
    <property type="entry name" value="EP450I"/>
</dbReference>
<proteinExistence type="predicted"/>
<dbReference type="EMBL" id="JAKNSF020000018">
    <property type="protein sequence ID" value="KAK7733213.1"/>
    <property type="molecule type" value="Genomic_DNA"/>
</dbReference>
<dbReference type="PRINTS" id="PR00385">
    <property type="entry name" value="P450"/>
</dbReference>
<keyword evidence="3" id="KW-0812">Transmembrane</keyword>
<evidence type="ECO:0000313" key="4">
    <source>
        <dbReference type="EMBL" id="KAK7733213.1"/>
    </source>
</evidence>
<dbReference type="SUPFAM" id="SSF48264">
    <property type="entry name" value="Cytochrome P450"/>
    <property type="match status" value="2"/>
</dbReference>
<keyword evidence="5" id="KW-1185">Reference proteome</keyword>
<dbReference type="InterPro" id="IPR001128">
    <property type="entry name" value="Cyt_P450"/>
</dbReference>
<keyword evidence="1" id="KW-0479">Metal-binding</keyword>
<reference evidence="4 5" key="1">
    <citation type="submission" date="2024-02" db="EMBL/GenBank/DDBJ databases">
        <title>De novo assembly and annotation of 12 fungi associated with fruit tree decline syndrome in Ontario, Canada.</title>
        <authorList>
            <person name="Sulman M."/>
            <person name="Ellouze W."/>
            <person name="Ilyukhin E."/>
        </authorList>
    </citation>
    <scope>NUCLEOTIDE SEQUENCE [LARGE SCALE GENOMIC DNA]</scope>
    <source>
        <strain evidence="4 5">M169</strain>
    </source>
</reference>
<comment type="caution">
    <text evidence="4">The sequence shown here is derived from an EMBL/GenBank/DDBJ whole genome shotgun (WGS) entry which is preliminary data.</text>
</comment>
<dbReference type="Pfam" id="PF00067">
    <property type="entry name" value="p450"/>
    <property type="match status" value="2"/>
</dbReference>
<dbReference type="InterPro" id="IPR017972">
    <property type="entry name" value="Cyt_P450_CS"/>
</dbReference>
<gene>
    <name evidence="4" type="ORF">SLS63_004742</name>
</gene>
<dbReference type="PANTHER" id="PTHR47582:SF1">
    <property type="entry name" value="P450, PUTATIVE (EUROFUNG)-RELATED"/>
    <property type="match status" value="1"/>
</dbReference>